<keyword evidence="8" id="KW-0496">Mitochondrion</keyword>
<dbReference type="FunFam" id="1.10.246.110:FF:000001">
    <property type="entry name" value="ATP synthase-coupling factor 6, mitochondrial"/>
    <property type="match status" value="1"/>
</dbReference>
<protein>
    <submittedName>
        <fullName evidence="10">Putative atp synthase-coupling factor 6 mitochondrial</fullName>
    </submittedName>
</protein>
<dbReference type="AlphaFoldDB" id="A0A6M2DHZ7"/>
<keyword evidence="9" id="KW-0472">Membrane</keyword>
<evidence type="ECO:0000256" key="1">
    <source>
        <dbReference type="ARBA" id="ARBA00004273"/>
    </source>
</evidence>
<keyword evidence="5" id="KW-0375">Hydrogen ion transport</keyword>
<keyword evidence="7" id="KW-0406">Ion transport</keyword>
<dbReference type="GO" id="GO:0015986">
    <property type="term" value="P:proton motive force-driven ATP synthesis"/>
    <property type="evidence" value="ECO:0007669"/>
    <property type="project" value="InterPro"/>
</dbReference>
<dbReference type="GO" id="GO:0015078">
    <property type="term" value="F:proton transmembrane transporter activity"/>
    <property type="evidence" value="ECO:0007669"/>
    <property type="project" value="InterPro"/>
</dbReference>
<keyword evidence="6" id="KW-0999">Mitochondrion inner membrane</keyword>
<evidence type="ECO:0000256" key="5">
    <source>
        <dbReference type="ARBA" id="ARBA00022781"/>
    </source>
</evidence>
<comment type="similarity">
    <text evidence="2">Belongs to the eukaryotic ATPase subunit F6 family.</text>
</comment>
<dbReference type="InterPro" id="IPR008387">
    <property type="entry name" value="ATP_synth_f6_mt"/>
</dbReference>
<dbReference type="PANTHER" id="PTHR12441">
    <property type="entry name" value="ATP SYNTHASE COUPLING FACTOR 6, MITOCHONDRIAL"/>
    <property type="match status" value="1"/>
</dbReference>
<accession>A0A6M2DHZ7</accession>
<evidence type="ECO:0000256" key="9">
    <source>
        <dbReference type="ARBA" id="ARBA00023136"/>
    </source>
</evidence>
<dbReference type="GO" id="GO:0045259">
    <property type="term" value="C:proton-transporting ATP synthase complex"/>
    <property type="evidence" value="ECO:0007669"/>
    <property type="project" value="UniProtKB-KW"/>
</dbReference>
<evidence type="ECO:0000256" key="8">
    <source>
        <dbReference type="ARBA" id="ARBA00023128"/>
    </source>
</evidence>
<proteinExistence type="inferred from homology"/>
<keyword evidence="3" id="KW-0813">Transport</keyword>
<dbReference type="InterPro" id="IPR036204">
    <property type="entry name" value="ATP_synth_f6_sf_mt"/>
</dbReference>
<dbReference type="PANTHER" id="PTHR12441:SF10">
    <property type="entry name" value="ATP SYNTHASE-COUPLING FACTOR 6, MITOCHONDRIAL"/>
    <property type="match status" value="1"/>
</dbReference>
<dbReference type="Pfam" id="PF05511">
    <property type="entry name" value="ATP-synt_F6"/>
    <property type="match status" value="1"/>
</dbReference>
<evidence type="ECO:0000256" key="4">
    <source>
        <dbReference type="ARBA" id="ARBA00022547"/>
    </source>
</evidence>
<keyword evidence="4" id="KW-0138">CF(0)</keyword>
<name>A0A6M2DHZ7_XENCH</name>
<dbReference type="EMBL" id="GIIL01001798">
    <property type="protein sequence ID" value="NOV45524.1"/>
    <property type="molecule type" value="Transcribed_RNA"/>
</dbReference>
<evidence type="ECO:0000313" key="10">
    <source>
        <dbReference type="EMBL" id="NOV45524.1"/>
    </source>
</evidence>
<dbReference type="SUPFAM" id="SSF111357">
    <property type="entry name" value="Mitochondrial ATP synthase coupling factor 6"/>
    <property type="match status" value="1"/>
</dbReference>
<evidence type="ECO:0000256" key="6">
    <source>
        <dbReference type="ARBA" id="ARBA00022792"/>
    </source>
</evidence>
<organism evidence="10">
    <name type="scientific">Xenopsylla cheopis</name>
    <name type="common">Oriental rat flea</name>
    <name type="synonym">Pulex cheopis</name>
    <dbReference type="NCBI Taxonomy" id="163159"/>
    <lineage>
        <taxon>Eukaryota</taxon>
        <taxon>Metazoa</taxon>
        <taxon>Ecdysozoa</taxon>
        <taxon>Arthropoda</taxon>
        <taxon>Hexapoda</taxon>
        <taxon>Insecta</taxon>
        <taxon>Pterygota</taxon>
        <taxon>Neoptera</taxon>
        <taxon>Endopterygota</taxon>
        <taxon>Siphonaptera</taxon>
        <taxon>Pulicidae</taxon>
        <taxon>Xenopsyllinae</taxon>
        <taxon>Xenopsylla</taxon>
    </lineage>
</organism>
<reference evidence="10" key="1">
    <citation type="submission" date="2020-03" db="EMBL/GenBank/DDBJ databases">
        <title>Transcriptomic Profiling of the Digestive Tract of the Rat Flea, Xenopsylla cheopis, Following Blood Feeding and Infection with Yersinia pestis.</title>
        <authorList>
            <person name="Bland D.M."/>
            <person name="Martens C.A."/>
            <person name="Virtaneva K."/>
            <person name="Kanakabandi K."/>
            <person name="Long D."/>
            <person name="Rosenke R."/>
            <person name="Saturday G.A."/>
            <person name="Hoyt F.H."/>
            <person name="Bruno D.P."/>
            <person name="Ribeiro J.M.C."/>
            <person name="Hinnebusch J."/>
        </authorList>
    </citation>
    <scope>NUCLEOTIDE SEQUENCE</scope>
</reference>
<sequence length="107" mass="11686">MMSSKLLSVRKSLVEVTKRSISVNVPALQQADPIQLAFVAKLKEYKQKGGSGVKLVEPTPAIQHELKQELEKVAKQYGGADNVDMTKFPSFSFPEPNVDPINATTTA</sequence>
<evidence type="ECO:0000256" key="3">
    <source>
        <dbReference type="ARBA" id="ARBA00022448"/>
    </source>
</evidence>
<comment type="subcellular location">
    <subcellularLocation>
        <location evidence="1">Mitochondrion inner membrane</location>
    </subcellularLocation>
</comment>
<evidence type="ECO:0000256" key="2">
    <source>
        <dbReference type="ARBA" id="ARBA00007346"/>
    </source>
</evidence>
<dbReference type="GO" id="GO:0005743">
    <property type="term" value="C:mitochondrial inner membrane"/>
    <property type="evidence" value="ECO:0007669"/>
    <property type="project" value="UniProtKB-SubCell"/>
</dbReference>
<dbReference type="Gene3D" id="1.10.246.110">
    <property type="entry name" value="Mitochondrial ATP synthase-coupling factor 6"/>
    <property type="match status" value="1"/>
</dbReference>
<evidence type="ECO:0000256" key="7">
    <source>
        <dbReference type="ARBA" id="ARBA00023065"/>
    </source>
</evidence>